<proteinExistence type="predicted"/>
<accession>A0ABV7YIR8</accession>
<keyword evidence="2 4" id="KW-0238">DNA-binding</keyword>
<dbReference type="Pfam" id="PF21597">
    <property type="entry name" value="TetR_C_43"/>
    <property type="match status" value="1"/>
</dbReference>
<evidence type="ECO:0000313" key="7">
    <source>
        <dbReference type="Proteomes" id="UP001595699"/>
    </source>
</evidence>
<name>A0ABV7YIR8_9ACTN</name>
<dbReference type="Pfam" id="PF00440">
    <property type="entry name" value="TetR_N"/>
    <property type="match status" value="1"/>
</dbReference>
<dbReference type="InterPro" id="IPR049445">
    <property type="entry name" value="TetR_SbtR-like_C"/>
</dbReference>
<reference evidence="7" key="1">
    <citation type="journal article" date="2019" name="Int. J. Syst. Evol. Microbiol.">
        <title>The Global Catalogue of Microorganisms (GCM) 10K type strain sequencing project: providing services to taxonomists for standard genome sequencing and annotation.</title>
        <authorList>
            <consortium name="The Broad Institute Genomics Platform"/>
            <consortium name="The Broad Institute Genome Sequencing Center for Infectious Disease"/>
            <person name="Wu L."/>
            <person name="Ma J."/>
        </authorList>
    </citation>
    <scope>NUCLEOTIDE SEQUENCE [LARGE SCALE GENOMIC DNA]</scope>
    <source>
        <strain evidence="7">CGMCC 4.7241</strain>
    </source>
</reference>
<dbReference type="InterPro" id="IPR009057">
    <property type="entry name" value="Homeodomain-like_sf"/>
</dbReference>
<keyword evidence="1" id="KW-0805">Transcription regulation</keyword>
<feature type="DNA-binding region" description="H-T-H motif" evidence="4">
    <location>
        <begin position="28"/>
        <end position="47"/>
    </location>
</feature>
<dbReference type="Gene3D" id="1.10.357.10">
    <property type="entry name" value="Tetracycline Repressor, domain 2"/>
    <property type="match status" value="1"/>
</dbReference>
<dbReference type="SUPFAM" id="SSF48498">
    <property type="entry name" value="Tetracyclin repressor-like, C-terminal domain"/>
    <property type="match status" value="1"/>
</dbReference>
<evidence type="ECO:0000256" key="1">
    <source>
        <dbReference type="ARBA" id="ARBA00023015"/>
    </source>
</evidence>
<sequence>MARADAVQNRERLLAAARVSFAKSADASLSAVAKQAGVGIGTLYRHFPTRESLIVALYRHHIERLIQLVPALLTERKPLEALRAWFAEVARYGRMKYGMSEVIHAAVNDAEYYGPFVGAIRQLLDAGVEAGTLKKGIDPEDVLLQLSVLWRLDPANDGEARAKRIVELIMDGLRARQ</sequence>
<dbReference type="InterPro" id="IPR050109">
    <property type="entry name" value="HTH-type_TetR-like_transc_reg"/>
</dbReference>
<dbReference type="PROSITE" id="PS50977">
    <property type="entry name" value="HTH_TETR_2"/>
    <property type="match status" value="1"/>
</dbReference>
<dbReference type="InterPro" id="IPR036271">
    <property type="entry name" value="Tet_transcr_reg_TetR-rel_C_sf"/>
</dbReference>
<keyword evidence="3" id="KW-0804">Transcription</keyword>
<comment type="caution">
    <text evidence="6">The sequence shown here is derived from an EMBL/GenBank/DDBJ whole genome shotgun (WGS) entry which is preliminary data.</text>
</comment>
<dbReference type="EMBL" id="JBHRZH010000021">
    <property type="protein sequence ID" value="MFC3763929.1"/>
    <property type="molecule type" value="Genomic_DNA"/>
</dbReference>
<dbReference type="PANTHER" id="PTHR30055">
    <property type="entry name" value="HTH-TYPE TRANSCRIPTIONAL REGULATOR RUTR"/>
    <property type="match status" value="1"/>
</dbReference>
<evidence type="ECO:0000256" key="2">
    <source>
        <dbReference type="ARBA" id="ARBA00023125"/>
    </source>
</evidence>
<dbReference type="RefSeq" id="WP_205120883.1">
    <property type="nucleotide sequence ID" value="NZ_JAFBCM010000001.1"/>
</dbReference>
<evidence type="ECO:0000256" key="3">
    <source>
        <dbReference type="ARBA" id="ARBA00023163"/>
    </source>
</evidence>
<evidence type="ECO:0000259" key="5">
    <source>
        <dbReference type="PROSITE" id="PS50977"/>
    </source>
</evidence>
<evidence type="ECO:0000256" key="4">
    <source>
        <dbReference type="PROSITE-ProRule" id="PRU00335"/>
    </source>
</evidence>
<gene>
    <name evidence="6" type="ORF">ACFOUW_24045</name>
</gene>
<dbReference type="InterPro" id="IPR001647">
    <property type="entry name" value="HTH_TetR"/>
</dbReference>
<dbReference type="SUPFAM" id="SSF46689">
    <property type="entry name" value="Homeodomain-like"/>
    <property type="match status" value="1"/>
</dbReference>
<evidence type="ECO:0000313" key="6">
    <source>
        <dbReference type="EMBL" id="MFC3763929.1"/>
    </source>
</evidence>
<protein>
    <submittedName>
        <fullName evidence="6">TetR/AcrR family transcriptional regulator</fullName>
    </submittedName>
</protein>
<organism evidence="6 7">
    <name type="scientific">Tenggerimyces flavus</name>
    <dbReference type="NCBI Taxonomy" id="1708749"/>
    <lineage>
        <taxon>Bacteria</taxon>
        <taxon>Bacillati</taxon>
        <taxon>Actinomycetota</taxon>
        <taxon>Actinomycetes</taxon>
        <taxon>Propionibacteriales</taxon>
        <taxon>Nocardioidaceae</taxon>
        <taxon>Tenggerimyces</taxon>
    </lineage>
</organism>
<feature type="domain" description="HTH tetR-type" evidence="5">
    <location>
        <begin position="7"/>
        <end position="65"/>
    </location>
</feature>
<dbReference type="Proteomes" id="UP001595699">
    <property type="component" value="Unassembled WGS sequence"/>
</dbReference>
<dbReference type="PANTHER" id="PTHR30055:SF234">
    <property type="entry name" value="HTH-TYPE TRANSCRIPTIONAL REGULATOR BETI"/>
    <property type="match status" value="1"/>
</dbReference>
<keyword evidence="7" id="KW-1185">Reference proteome</keyword>